<dbReference type="EMBL" id="MGKP01000029">
    <property type="protein sequence ID" value="OGN27533.1"/>
    <property type="molecule type" value="Genomic_DNA"/>
</dbReference>
<comment type="caution">
    <text evidence="1">The sequence shown here is derived from an EMBL/GenBank/DDBJ whole genome shotgun (WGS) entry which is preliminary data.</text>
</comment>
<dbReference type="SUPFAM" id="SSF48371">
    <property type="entry name" value="ARM repeat"/>
    <property type="match status" value="1"/>
</dbReference>
<proteinExistence type="predicted"/>
<dbReference type="AlphaFoldDB" id="A0A1F8GQ87"/>
<evidence type="ECO:0000313" key="2">
    <source>
        <dbReference type="Proteomes" id="UP000179047"/>
    </source>
</evidence>
<dbReference type="STRING" id="1802701.A3A33_04915"/>
<dbReference type="Proteomes" id="UP000179047">
    <property type="component" value="Unassembled WGS sequence"/>
</dbReference>
<accession>A0A1F8GQ87</accession>
<protein>
    <submittedName>
        <fullName evidence="1">Uncharacterized protein</fullName>
    </submittedName>
</protein>
<dbReference type="InterPro" id="IPR016024">
    <property type="entry name" value="ARM-type_fold"/>
</dbReference>
<reference evidence="1 2" key="1">
    <citation type="journal article" date="2016" name="Nat. Commun.">
        <title>Thousands of microbial genomes shed light on interconnected biogeochemical processes in an aquifer system.</title>
        <authorList>
            <person name="Anantharaman K."/>
            <person name="Brown C.T."/>
            <person name="Hug L.A."/>
            <person name="Sharon I."/>
            <person name="Castelle C.J."/>
            <person name="Probst A.J."/>
            <person name="Thomas B.C."/>
            <person name="Singh A."/>
            <person name="Wilkins M.J."/>
            <person name="Karaoz U."/>
            <person name="Brodie E.L."/>
            <person name="Williams K.H."/>
            <person name="Hubbard S.S."/>
            <person name="Banfield J.F."/>
        </authorList>
    </citation>
    <scope>NUCLEOTIDE SEQUENCE [LARGE SCALE GENOMIC DNA]</scope>
</reference>
<evidence type="ECO:0000313" key="1">
    <source>
        <dbReference type="EMBL" id="OGN27533.1"/>
    </source>
</evidence>
<gene>
    <name evidence="1" type="ORF">A3A33_04915</name>
</gene>
<sequence>MNTRDFYKEELKKLPISNFTSEKLDEIGDSSYSKFEITWAANELAKEGEIDKALQVAEAYFIYSENDEHSEGLHKDIEEGKDTRVISTVKGAVCWLLQSLIVELIRQNAESQYYTRTLNIVEELANDKSLYVRQQATVPLEILAANIKATQHSESKQEFKFSDKDKERAESLAFQMLDTNYKWDRVLEYLTSVFNRMRYLKEDKAMHVLESFFYKDGEIRPDYVTDSMTGLAIYYAEFRVKVNDGFDNSRFQTFFRKLLDSNNVDLKSNALWIIWKNYNKDEFSKVQPYLPLFLTGHYNDNIRVQWDFLVEKVIEDDIEEGVSLLKKSLDYTKRALSEHQNIRRTWLYLDKIIEKIATQSPDKFREIIPDLKVLKNNDIYIGDLTFLKNTSIKLEELE</sequence>
<organism evidence="1 2">
    <name type="scientific">Candidatus Yanofskybacteria bacterium RIFCSPLOWO2_01_FULL_49_25</name>
    <dbReference type="NCBI Taxonomy" id="1802701"/>
    <lineage>
        <taxon>Bacteria</taxon>
        <taxon>Candidatus Yanofskyibacteriota</taxon>
    </lineage>
</organism>
<name>A0A1F8GQ87_9BACT</name>